<proteinExistence type="predicted"/>
<accession>A0ABR2FCW8</accession>
<evidence type="ECO:0000313" key="1">
    <source>
        <dbReference type="EMBL" id="KAK8578722.1"/>
    </source>
</evidence>
<name>A0ABR2FCW8_9ROSI</name>
<comment type="caution">
    <text evidence="1">The sequence shown here is derived from an EMBL/GenBank/DDBJ whole genome shotgun (WGS) entry which is preliminary data.</text>
</comment>
<keyword evidence="2" id="KW-1185">Reference proteome</keyword>
<dbReference type="EMBL" id="JBBPBM010000006">
    <property type="protein sequence ID" value="KAK8578722.1"/>
    <property type="molecule type" value="Genomic_DNA"/>
</dbReference>
<protein>
    <submittedName>
        <fullName evidence="1">Uncharacterized protein</fullName>
    </submittedName>
</protein>
<dbReference type="Proteomes" id="UP001472677">
    <property type="component" value="Unassembled WGS sequence"/>
</dbReference>
<organism evidence="1 2">
    <name type="scientific">Hibiscus sabdariffa</name>
    <name type="common">roselle</name>
    <dbReference type="NCBI Taxonomy" id="183260"/>
    <lineage>
        <taxon>Eukaryota</taxon>
        <taxon>Viridiplantae</taxon>
        <taxon>Streptophyta</taxon>
        <taxon>Embryophyta</taxon>
        <taxon>Tracheophyta</taxon>
        <taxon>Spermatophyta</taxon>
        <taxon>Magnoliopsida</taxon>
        <taxon>eudicotyledons</taxon>
        <taxon>Gunneridae</taxon>
        <taxon>Pentapetalae</taxon>
        <taxon>rosids</taxon>
        <taxon>malvids</taxon>
        <taxon>Malvales</taxon>
        <taxon>Malvaceae</taxon>
        <taxon>Malvoideae</taxon>
        <taxon>Hibiscus</taxon>
    </lineage>
</organism>
<evidence type="ECO:0000313" key="2">
    <source>
        <dbReference type="Proteomes" id="UP001472677"/>
    </source>
</evidence>
<sequence>MCFLFHWWHSRRHYESPNQPPRRHRSLGEPSMCYDTWPLTFVNLLGKLYLLSAARHMACPPAADVLLVAACGSRPLAFLKFFLRLVQPFVGLHITANVCVVLEGFLALASWPQLWPLLCSRPVAVLELTPRLVQVVVGLRCIILVHIARRGLCTLSCGSVPPFLWSQLTWPALQANSLVGAARVGYHLAVRTVGRPVLAFTPIACGFATHLPSLRLVTHQGSHISQLPACVHAGSTHREASSMSLAHVDPIGCTGICWIMIPDGVSLWRPAFAKSWRPCSSTPSRLLNPVLLGLSFPSL</sequence>
<reference evidence="1 2" key="1">
    <citation type="journal article" date="2024" name="G3 (Bethesda)">
        <title>Genome assembly of Hibiscus sabdariffa L. provides insights into metabolisms of medicinal natural products.</title>
        <authorList>
            <person name="Kim T."/>
        </authorList>
    </citation>
    <scope>NUCLEOTIDE SEQUENCE [LARGE SCALE GENOMIC DNA]</scope>
    <source>
        <strain evidence="1">TK-2024</strain>
        <tissue evidence="1">Old leaves</tissue>
    </source>
</reference>
<gene>
    <name evidence="1" type="ORF">V6N12_069066</name>
</gene>